<evidence type="ECO:0000256" key="3">
    <source>
        <dbReference type="ARBA" id="ARBA00022840"/>
    </source>
</evidence>
<evidence type="ECO:0000259" key="8">
    <source>
        <dbReference type="Pfam" id="PF09334"/>
    </source>
</evidence>
<comment type="caution">
    <text evidence="9">The sequence shown here is derived from an EMBL/GenBank/DDBJ whole genome shotgun (WGS) entry which is preliminary data.</text>
</comment>
<keyword evidence="10" id="KW-1185">Reference proteome</keyword>
<protein>
    <submittedName>
        <fullName evidence="9">Class I tRNA ligase family protein</fullName>
    </submittedName>
</protein>
<evidence type="ECO:0000256" key="5">
    <source>
        <dbReference type="ARBA" id="ARBA00023146"/>
    </source>
</evidence>
<dbReference type="Gene3D" id="3.40.50.620">
    <property type="entry name" value="HUPs"/>
    <property type="match status" value="1"/>
</dbReference>
<evidence type="ECO:0000256" key="6">
    <source>
        <dbReference type="ARBA" id="ARBA00047364"/>
    </source>
</evidence>
<name>A0ABP3EQB0_9ACTN</name>
<dbReference type="Pfam" id="PF09334">
    <property type="entry name" value="tRNA-synt_1g"/>
    <property type="match status" value="1"/>
</dbReference>
<evidence type="ECO:0000256" key="7">
    <source>
        <dbReference type="RuleBase" id="RU363039"/>
    </source>
</evidence>
<dbReference type="InterPro" id="IPR029038">
    <property type="entry name" value="MetRS_Zn"/>
</dbReference>
<keyword evidence="5 7" id="KW-0030">Aminoacyl-tRNA synthetase</keyword>
<accession>A0ABP3EQB0</accession>
<keyword evidence="2 7" id="KW-0547">Nucleotide-binding</keyword>
<dbReference type="InterPro" id="IPR023458">
    <property type="entry name" value="Met-tRNA_ligase_1"/>
</dbReference>
<gene>
    <name evidence="9" type="ORF">GCM10010302_05270</name>
</gene>
<evidence type="ECO:0000256" key="4">
    <source>
        <dbReference type="ARBA" id="ARBA00022917"/>
    </source>
</evidence>
<dbReference type="PROSITE" id="PS00178">
    <property type="entry name" value="AA_TRNA_LIGASE_I"/>
    <property type="match status" value="1"/>
</dbReference>
<evidence type="ECO:0000313" key="10">
    <source>
        <dbReference type="Proteomes" id="UP001501867"/>
    </source>
</evidence>
<sequence length="468" mass="51940">MTRAFLVTATPPTPNGDLHVGHLAGPYLAADVFCRAQRMLGNRTRYVTGADHHQTYVVTMAQTQKRDPATLAAGYGRAIRETLDLARIAIDAYTEPDDAYRTHVQQFFTHLNRTGRLARRTWTFPYDPRSGRHLLEAFATGHCPECLATTSGAICEICGHPNDPATLLHCTDDQGDEAPGQRAVNILVLPLEDHRDRITAHYTRHRDGMRPHVLRFVREMLSQPLPDFPVSYPADWGIPVPVDGFPGQVLNVWAEMLPGLTHAAKDAWAKDSGHQLVQFLGYDNTFFFSLAHLCLGFAAGHLTAPTAIITNEFLHLAGAKFSTTRGHLVLARDLLARHGADAVRFGLALDNPEHQRADFTETAFTHTVRTRLHQPLAAVRAALTDYEPPAHSTPPPFLHRYHERMLRAYTPETFSLREAAEATAQLLDLAAHRAPDDPALALFALRALIQRAAPLMPDLTAELHHQFG</sequence>
<evidence type="ECO:0000313" key="9">
    <source>
        <dbReference type="EMBL" id="GAA0270652.1"/>
    </source>
</evidence>
<evidence type="ECO:0000256" key="2">
    <source>
        <dbReference type="ARBA" id="ARBA00022741"/>
    </source>
</evidence>
<reference evidence="10" key="1">
    <citation type="journal article" date="2019" name="Int. J. Syst. Evol. Microbiol.">
        <title>The Global Catalogue of Microorganisms (GCM) 10K type strain sequencing project: providing services to taxonomists for standard genome sequencing and annotation.</title>
        <authorList>
            <consortium name="The Broad Institute Genomics Platform"/>
            <consortium name="The Broad Institute Genome Sequencing Center for Infectious Disease"/>
            <person name="Wu L."/>
            <person name="Ma J."/>
        </authorList>
    </citation>
    <scope>NUCLEOTIDE SEQUENCE [LARGE SCALE GENOMIC DNA]</scope>
    <source>
        <strain evidence="10">JCM 4505</strain>
    </source>
</reference>
<dbReference type="InterPro" id="IPR001412">
    <property type="entry name" value="aa-tRNA-synth_I_CS"/>
</dbReference>
<dbReference type="InterPro" id="IPR014729">
    <property type="entry name" value="Rossmann-like_a/b/a_fold"/>
</dbReference>
<keyword evidence="4 7" id="KW-0648">Protein biosynthesis</keyword>
<dbReference type="Proteomes" id="UP001501867">
    <property type="component" value="Unassembled WGS sequence"/>
</dbReference>
<comment type="catalytic activity">
    <reaction evidence="6">
        <text>tRNA(Met) + L-methionine + ATP = L-methionyl-tRNA(Met) + AMP + diphosphate</text>
        <dbReference type="Rhea" id="RHEA:13481"/>
        <dbReference type="Rhea" id="RHEA-COMP:9667"/>
        <dbReference type="Rhea" id="RHEA-COMP:9698"/>
        <dbReference type="ChEBI" id="CHEBI:30616"/>
        <dbReference type="ChEBI" id="CHEBI:33019"/>
        <dbReference type="ChEBI" id="CHEBI:57844"/>
        <dbReference type="ChEBI" id="CHEBI:78442"/>
        <dbReference type="ChEBI" id="CHEBI:78530"/>
        <dbReference type="ChEBI" id="CHEBI:456215"/>
        <dbReference type="EC" id="6.1.1.10"/>
    </reaction>
</comment>
<dbReference type="Gene3D" id="2.20.28.20">
    <property type="entry name" value="Methionyl-tRNA synthetase, Zn-domain"/>
    <property type="match status" value="1"/>
</dbReference>
<dbReference type="GO" id="GO:0016874">
    <property type="term" value="F:ligase activity"/>
    <property type="evidence" value="ECO:0007669"/>
    <property type="project" value="UniProtKB-KW"/>
</dbReference>
<proteinExistence type="inferred from homology"/>
<dbReference type="RefSeq" id="WP_344151688.1">
    <property type="nucleotide sequence ID" value="NZ_BAAABV010000005.1"/>
</dbReference>
<dbReference type="PANTHER" id="PTHR45765:SF1">
    <property type="entry name" value="METHIONINE--TRNA LIGASE, CYTOPLASMIC"/>
    <property type="match status" value="1"/>
</dbReference>
<keyword evidence="1 7" id="KW-0436">Ligase</keyword>
<organism evidence="9 10">
    <name type="scientific">Streptomyces polychromogenes</name>
    <dbReference type="NCBI Taxonomy" id="67342"/>
    <lineage>
        <taxon>Bacteria</taxon>
        <taxon>Bacillati</taxon>
        <taxon>Actinomycetota</taxon>
        <taxon>Actinomycetes</taxon>
        <taxon>Kitasatosporales</taxon>
        <taxon>Streptomycetaceae</taxon>
        <taxon>Streptomyces</taxon>
    </lineage>
</organism>
<dbReference type="EMBL" id="BAAABV010000005">
    <property type="protein sequence ID" value="GAA0270652.1"/>
    <property type="molecule type" value="Genomic_DNA"/>
</dbReference>
<feature type="domain" description="Methionyl/Leucyl tRNA synthetase" evidence="8">
    <location>
        <begin position="6"/>
        <end position="375"/>
    </location>
</feature>
<keyword evidence="3 7" id="KW-0067">ATP-binding</keyword>
<dbReference type="SUPFAM" id="SSF52374">
    <property type="entry name" value="Nucleotidylyl transferase"/>
    <property type="match status" value="1"/>
</dbReference>
<dbReference type="PANTHER" id="PTHR45765">
    <property type="entry name" value="METHIONINE--TRNA LIGASE"/>
    <property type="match status" value="1"/>
</dbReference>
<evidence type="ECO:0000256" key="1">
    <source>
        <dbReference type="ARBA" id="ARBA00022598"/>
    </source>
</evidence>
<comment type="similarity">
    <text evidence="7">Belongs to the class-I aminoacyl-tRNA synthetase family.</text>
</comment>
<dbReference type="InterPro" id="IPR015413">
    <property type="entry name" value="Methionyl/Leucyl_tRNA_Synth"/>
</dbReference>